<evidence type="ECO:0000313" key="2">
    <source>
        <dbReference type="Proteomes" id="UP000629365"/>
    </source>
</evidence>
<proteinExistence type="predicted"/>
<reference evidence="2" key="1">
    <citation type="journal article" date="2019" name="Int. J. Syst. Evol. Microbiol.">
        <title>The Global Catalogue of Microorganisms (GCM) 10K type strain sequencing project: providing services to taxonomists for standard genome sequencing and annotation.</title>
        <authorList>
            <consortium name="The Broad Institute Genomics Platform"/>
            <consortium name="The Broad Institute Genome Sequencing Center for Infectious Disease"/>
            <person name="Wu L."/>
            <person name="Ma J."/>
        </authorList>
    </citation>
    <scope>NUCLEOTIDE SEQUENCE [LARGE SCALE GENOMIC DNA]</scope>
    <source>
        <strain evidence="2">CCM 7640</strain>
    </source>
</reference>
<evidence type="ECO:0008006" key="3">
    <source>
        <dbReference type="Google" id="ProtNLM"/>
    </source>
</evidence>
<evidence type="ECO:0000313" key="1">
    <source>
        <dbReference type="EMBL" id="GGD76763.1"/>
    </source>
</evidence>
<gene>
    <name evidence="1" type="ORF">GCM10007269_19640</name>
</gene>
<sequence>MTNVMDRPIRRSAHGQAVVAAIPEVVSRLRTVLGRDVVAVLTARTPRAVTRWVAGDAEPPAREEDLLRDAFQIAQVLSEVEPDEVIRAWFMGMNPQLGDESPVEALREGRVRDAMAAARAFVNAG</sequence>
<name>A0ABQ1RR86_9MICO</name>
<dbReference type="EMBL" id="BMCM01000003">
    <property type="protein sequence ID" value="GGD76763.1"/>
    <property type="molecule type" value="Genomic_DNA"/>
</dbReference>
<protein>
    <recommendedName>
        <fullName evidence="3">XRE family transcriptional regulator</fullName>
    </recommendedName>
</protein>
<organism evidence="1 2">
    <name type="scientific">Microbacterium murale</name>
    <dbReference type="NCBI Taxonomy" id="1081040"/>
    <lineage>
        <taxon>Bacteria</taxon>
        <taxon>Bacillati</taxon>
        <taxon>Actinomycetota</taxon>
        <taxon>Actinomycetes</taxon>
        <taxon>Micrococcales</taxon>
        <taxon>Microbacteriaceae</taxon>
        <taxon>Microbacterium</taxon>
    </lineage>
</organism>
<comment type="caution">
    <text evidence="1">The sequence shown here is derived from an EMBL/GenBank/DDBJ whole genome shotgun (WGS) entry which is preliminary data.</text>
</comment>
<accession>A0ABQ1RR86</accession>
<dbReference type="RefSeq" id="WP_188436411.1">
    <property type="nucleotide sequence ID" value="NZ_BMCM01000003.1"/>
</dbReference>
<keyword evidence="2" id="KW-1185">Reference proteome</keyword>
<dbReference type="Proteomes" id="UP000629365">
    <property type="component" value="Unassembled WGS sequence"/>
</dbReference>